<dbReference type="GeneID" id="60749375"/>
<organism evidence="1 2">
    <name type="scientific">Gordonia paraffinivorans</name>
    <dbReference type="NCBI Taxonomy" id="175628"/>
    <lineage>
        <taxon>Bacteria</taxon>
        <taxon>Bacillati</taxon>
        <taxon>Actinomycetota</taxon>
        <taxon>Actinomycetes</taxon>
        <taxon>Mycobacteriales</taxon>
        <taxon>Gordoniaceae</taxon>
        <taxon>Gordonia</taxon>
    </lineage>
</organism>
<dbReference type="Proteomes" id="UP000360750">
    <property type="component" value="Unassembled WGS sequence"/>
</dbReference>
<reference evidence="1 2" key="1">
    <citation type="submission" date="2019-02" db="EMBL/GenBank/DDBJ databases">
        <authorList>
            <consortium name="Pathogen Informatics"/>
        </authorList>
    </citation>
    <scope>NUCLEOTIDE SEQUENCE [LARGE SCALE GENOMIC DNA]</scope>
    <source>
        <strain evidence="1 2">3012STDY6756503</strain>
    </source>
</reference>
<dbReference type="AlphaFoldDB" id="A0ABD7V0K0"/>
<sequence>MPESYDLTDAWLVEAARQLAEPQNDIERLIASISAGLNRIRRSARALATDDQRIKISDAIIKQLIAIRTRRGLGRLVVFVSVDGVGDAVTGLRVGLVARYADDLIELSDRVRDIVDDILVDTIGVDASAEARRNIAVRWQDVYTREWLGG</sequence>
<protein>
    <submittedName>
        <fullName evidence="1">Uncharacterized protein</fullName>
    </submittedName>
</protein>
<dbReference type="EMBL" id="CAACYD010000005">
    <property type="protein sequence ID" value="VFA83009.1"/>
    <property type="molecule type" value="Genomic_DNA"/>
</dbReference>
<gene>
    <name evidence="1" type="ORF">NCTC8139_01347</name>
</gene>
<proteinExistence type="predicted"/>
<evidence type="ECO:0000313" key="2">
    <source>
        <dbReference type="Proteomes" id="UP000360750"/>
    </source>
</evidence>
<dbReference type="RefSeq" id="WP_131733774.1">
    <property type="nucleotide sequence ID" value="NZ_CAACYD010000005.1"/>
</dbReference>
<comment type="caution">
    <text evidence="1">The sequence shown here is derived from an EMBL/GenBank/DDBJ whole genome shotgun (WGS) entry which is preliminary data.</text>
</comment>
<name>A0ABD7V0K0_9ACTN</name>
<accession>A0ABD7V0K0</accession>
<evidence type="ECO:0000313" key="1">
    <source>
        <dbReference type="EMBL" id="VFA83009.1"/>
    </source>
</evidence>